<sequence length="459" mass="47293">MFSKAIAISALAASASAHIVLTYPKPFGWDTLNSSPLAPADFPCKQRNGVYAVDTMNQWNAGETQNITFGGTAVHGGGSCQFSITTDPEPTEKSQWKVIQSVVGGCPTAKTNENFEEIPGKDPRTIAVPDEFPVTMPSDIPEGRYTFAWTWINKVGNREFYMNCAPIQVGSSGSTASTASAAKALAALPDMFVANLPDTECKAASGNFVYPDPGSKVMQLKQEALINAVSGAACQKQNALGAGAGSIGSPSAGTPSTPSEGTPSTPSDGGYPTKPSSGVPSESPINKGPTESKAPLNPGGVFAPGASSVPVSKPTPQPEAPAPAPAPQPEPAPAAPSAAPQVPNNTTPTNGECTPCTNDGAVVCIGSKKFGLCNRGCAVAQDLAEGMMCSAGAVVATTKRNIHFPSRPPPPPSQRRPPHLSDTLYITIHTLLLYPVASFGVGGKLSWIPTHRFVGQAKA</sequence>
<dbReference type="KEGG" id="pno:SNOG_11232"/>
<proteinExistence type="predicted"/>
<dbReference type="Gene3D" id="2.70.50.70">
    <property type="match status" value="1"/>
</dbReference>
<evidence type="ECO:0000256" key="2">
    <source>
        <dbReference type="SAM" id="SignalP"/>
    </source>
</evidence>
<dbReference type="VEuPathDB" id="FungiDB:JI435_112320"/>
<feature type="compositionally biased region" description="Polar residues" evidence="1">
    <location>
        <begin position="274"/>
        <end position="284"/>
    </location>
</feature>
<accession>Q0UAI2</accession>
<dbReference type="RefSeq" id="XP_001801474.1">
    <property type="nucleotide sequence ID" value="XM_001801422.1"/>
</dbReference>
<evidence type="ECO:0000313" key="3">
    <source>
        <dbReference type="EMBL" id="EAT81731.2"/>
    </source>
</evidence>
<evidence type="ECO:0008006" key="5">
    <source>
        <dbReference type="Google" id="ProtNLM"/>
    </source>
</evidence>
<gene>
    <name evidence="3" type="ORF">SNOG_11232</name>
</gene>
<feature type="compositionally biased region" description="Low complexity" evidence="1">
    <location>
        <begin position="247"/>
        <end position="270"/>
    </location>
</feature>
<dbReference type="EMBL" id="CH445342">
    <property type="protein sequence ID" value="EAT81731.2"/>
    <property type="molecule type" value="Genomic_DNA"/>
</dbReference>
<dbReference type="eggNOG" id="ENOG502S005">
    <property type="taxonomic scope" value="Eukaryota"/>
</dbReference>
<dbReference type="InParanoid" id="Q0UAI2"/>
<dbReference type="AlphaFoldDB" id="Q0UAI2"/>
<feature type="region of interest" description="Disordered" evidence="1">
    <location>
        <begin position="242"/>
        <end position="346"/>
    </location>
</feature>
<feature type="compositionally biased region" description="Pro residues" evidence="1">
    <location>
        <begin position="313"/>
        <end position="334"/>
    </location>
</feature>
<reference evidence="4" key="1">
    <citation type="journal article" date="2007" name="Plant Cell">
        <title>Dothideomycete-plant interactions illuminated by genome sequencing and EST analysis of the wheat pathogen Stagonospora nodorum.</title>
        <authorList>
            <person name="Hane J.K."/>
            <person name="Lowe R.G."/>
            <person name="Solomon P.S."/>
            <person name="Tan K.C."/>
            <person name="Schoch C.L."/>
            <person name="Spatafora J.W."/>
            <person name="Crous P.W."/>
            <person name="Kodira C."/>
            <person name="Birren B.W."/>
            <person name="Galagan J.E."/>
            <person name="Torriani S.F."/>
            <person name="McDonald B.A."/>
            <person name="Oliver R.P."/>
        </authorList>
    </citation>
    <scope>NUCLEOTIDE SEQUENCE [LARGE SCALE GENOMIC DNA]</scope>
    <source>
        <strain evidence="4">SN15 / ATCC MYA-4574 / FGSC 10173</strain>
    </source>
</reference>
<organism evidence="3 4">
    <name type="scientific">Phaeosphaeria nodorum (strain SN15 / ATCC MYA-4574 / FGSC 10173)</name>
    <name type="common">Glume blotch fungus</name>
    <name type="synonym">Parastagonospora nodorum</name>
    <dbReference type="NCBI Taxonomy" id="321614"/>
    <lineage>
        <taxon>Eukaryota</taxon>
        <taxon>Fungi</taxon>
        <taxon>Dikarya</taxon>
        <taxon>Ascomycota</taxon>
        <taxon>Pezizomycotina</taxon>
        <taxon>Dothideomycetes</taxon>
        <taxon>Pleosporomycetidae</taxon>
        <taxon>Pleosporales</taxon>
        <taxon>Pleosporineae</taxon>
        <taxon>Phaeosphaeriaceae</taxon>
        <taxon>Parastagonospora</taxon>
    </lineage>
</organism>
<dbReference type="STRING" id="321614.Q0UAI2"/>
<feature type="signal peptide" evidence="2">
    <location>
        <begin position="1"/>
        <end position="17"/>
    </location>
</feature>
<feature type="chain" id="PRO_5004177545" description="Chitin-binding type-4 domain-containing protein" evidence="2">
    <location>
        <begin position="18"/>
        <end position="459"/>
    </location>
</feature>
<protein>
    <recommendedName>
        <fullName evidence="5">Chitin-binding type-4 domain-containing protein</fullName>
    </recommendedName>
</protein>
<name>Q0UAI2_PHANO</name>
<dbReference type="PANTHER" id="PTHR36182">
    <property type="entry name" value="PROTEIN, PUTATIVE (AFU_ORTHOLOGUE AFUA_6G10930)-RELATED"/>
    <property type="match status" value="1"/>
</dbReference>
<dbReference type="HOGENOM" id="CLU_032571_1_0_1"/>
<dbReference type="GeneID" id="5978382"/>
<dbReference type="PANTHER" id="PTHR36182:SF2">
    <property type="entry name" value="LYTIC POLYSACCHARIDE MONOOXYGENASE"/>
    <property type="match status" value="1"/>
</dbReference>
<evidence type="ECO:0000313" key="4">
    <source>
        <dbReference type="Proteomes" id="UP000001055"/>
    </source>
</evidence>
<evidence type="ECO:0000256" key="1">
    <source>
        <dbReference type="SAM" id="MobiDB-lite"/>
    </source>
</evidence>
<dbReference type="Proteomes" id="UP000001055">
    <property type="component" value="Unassembled WGS sequence"/>
</dbReference>
<keyword evidence="2" id="KW-0732">Signal</keyword>